<keyword evidence="4 8" id="KW-0653">Protein transport</keyword>
<feature type="transmembrane region" description="Helical" evidence="8">
    <location>
        <begin position="169"/>
        <end position="190"/>
    </location>
</feature>
<keyword evidence="3 8" id="KW-0812">Transmembrane</keyword>
<evidence type="ECO:0000256" key="4">
    <source>
        <dbReference type="ARBA" id="ARBA00022927"/>
    </source>
</evidence>
<feature type="transmembrane region" description="Helical" evidence="8">
    <location>
        <begin position="112"/>
        <end position="133"/>
    </location>
</feature>
<evidence type="ECO:0000256" key="2">
    <source>
        <dbReference type="ARBA" id="ARBA00022448"/>
    </source>
</evidence>
<evidence type="ECO:0000256" key="5">
    <source>
        <dbReference type="ARBA" id="ARBA00022989"/>
    </source>
</evidence>
<comment type="similarity">
    <text evidence="7 8">Belongs to the SFT2 family.</text>
</comment>
<evidence type="ECO:0000313" key="10">
    <source>
        <dbReference type="Proteomes" id="UP000005220"/>
    </source>
</evidence>
<dbReference type="InterPro" id="IPR011691">
    <property type="entry name" value="Vesicle_transpt_SFT2"/>
</dbReference>
<dbReference type="RefSeq" id="XP_003958279.1">
    <property type="nucleotide sequence ID" value="XM_003958230.1"/>
</dbReference>
<dbReference type="Pfam" id="PF04178">
    <property type="entry name" value="Got1"/>
    <property type="match status" value="1"/>
</dbReference>
<dbReference type="EMBL" id="HE650827">
    <property type="protein sequence ID" value="CCF59144.1"/>
    <property type="molecule type" value="Genomic_DNA"/>
</dbReference>
<dbReference type="GO" id="GO:0042147">
    <property type="term" value="P:retrograde transport, endosome to Golgi"/>
    <property type="evidence" value="ECO:0007669"/>
    <property type="project" value="EnsemblFungi"/>
</dbReference>
<dbReference type="InterPro" id="IPR007305">
    <property type="entry name" value="Vesicle_transpt_Got1/SFT2"/>
</dbReference>
<accession>H2AXP4</accession>
<keyword evidence="2 8" id="KW-0813">Transport</keyword>
<organism evidence="9 10">
    <name type="scientific">Kazachstania africana (strain ATCC 22294 / BCRC 22015 / CBS 2517 / CECT 1963 / NBRC 1671 / NRRL Y-8276)</name>
    <name type="common">Yeast</name>
    <name type="synonym">Kluyveromyces africanus</name>
    <dbReference type="NCBI Taxonomy" id="1071382"/>
    <lineage>
        <taxon>Eukaryota</taxon>
        <taxon>Fungi</taxon>
        <taxon>Dikarya</taxon>
        <taxon>Ascomycota</taxon>
        <taxon>Saccharomycotina</taxon>
        <taxon>Saccharomycetes</taxon>
        <taxon>Saccharomycetales</taxon>
        <taxon>Saccharomycetaceae</taxon>
        <taxon>Kazachstania</taxon>
    </lineage>
</organism>
<dbReference type="HOGENOM" id="CLU_099529_3_0_1"/>
<keyword evidence="8" id="KW-0333">Golgi apparatus</keyword>
<keyword evidence="10" id="KW-1185">Reference proteome</keyword>
<feature type="transmembrane region" description="Helical" evidence="8">
    <location>
        <begin position="80"/>
        <end position="106"/>
    </location>
</feature>
<dbReference type="PANTHER" id="PTHR23137:SF36">
    <property type="entry name" value="VESICLE TRANSPORT PROTEIN SFT2C"/>
    <property type="match status" value="1"/>
</dbReference>
<comment type="subcellular location">
    <subcellularLocation>
        <location evidence="8">Golgi apparatus membrane</location>
        <topology evidence="8">Multi-pass membrane protein</topology>
    </subcellularLocation>
    <subcellularLocation>
        <location evidence="1">Membrane</location>
        <topology evidence="1">Multi-pass membrane protein</topology>
    </subcellularLocation>
</comment>
<dbReference type="InParanoid" id="H2AXP4"/>
<dbReference type="STRING" id="1071382.H2AXP4"/>
<keyword evidence="5 8" id="KW-1133">Transmembrane helix</keyword>
<name>H2AXP4_KAZAF</name>
<dbReference type="FunCoup" id="H2AXP4">
    <property type="interactions" value="733"/>
</dbReference>
<dbReference type="GO" id="GO:0005829">
    <property type="term" value="C:cytosol"/>
    <property type="evidence" value="ECO:0007669"/>
    <property type="project" value="GOC"/>
</dbReference>
<dbReference type="AlphaFoldDB" id="H2AXP4"/>
<proteinExistence type="inferred from homology"/>
<dbReference type="PANTHER" id="PTHR23137">
    <property type="entry name" value="VESICLE TRANSPORT PROTEIN-RELATED"/>
    <property type="match status" value="1"/>
</dbReference>
<evidence type="ECO:0000256" key="1">
    <source>
        <dbReference type="ARBA" id="ARBA00004141"/>
    </source>
</evidence>
<comment type="function">
    <text evidence="8">Nonessential protein required for the fusion of transport vesicles derived from the endocytic pathway with the Golgi complex.</text>
</comment>
<dbReference type="GO" id="GO:0000139">
    <property type="term" value="C:Golgi membrane"/>
    <property type="evidence" value="ECO:0007669"/>
    <property type="project" value="UniProtKB-SubCell"/>
</dbReference>
<dbReference type="GeneID" id="13884635"/>
<dbReference type="Proteomes" id="UP000005220">
    <property type="component" value="Chromosome 7"/>
</dbReference>
<dbReference type="eggNOG" id="KOG2887">
    <property type="taxonomic scope" value="Eukaryota"/>
</dbReference>
<sequence length="214" mass="24088">MADSNDSQINQLRESLNRWSTNRTQEPQSINESAKTMFASWADSINERASDIYQRLPMTRQDLVEDAEPSWFTLSRSERLLLFICFILGSAACFTLCVFLFPVLAINPRKFALLWTMGSLLFVLAFGVMMGPVAYIKHLTSKERVPFTLFFFFSCLLTIYFAAFAKSTVLTIISAVLELIAVLYYAVSYFPMGAAGLRIISTVGVNTARGVLRI</sequence>
<evidence type="ECO:0000256" key="8">
    <source>
        <dbReference type="RuleBase" id="RU363111"/>
    </source>
</evidence>
<reference evidence="9 10" key="1">
    <citation type="journal article" date="2011" name="Proc. Natl. Acad. Sci. U.S.A.">
        <title>Evolutionary erosion of yeast sex chromosomes by mating-type switching accidents.</title>
        <authorList>
            <person name="Gordon J.L."/>
            <person name="Armisen D."/>
            <person name="Proux-Wera E."/>
            <person name="Oheigeartaigh S.S."/>
            <person name="Byrne K.P."/>
            <person name="Wolfe K.H."/>
        </authorList>
    </citation>
    <scope>NUCLEOTIDE SEQUENCE [LARGE SCALE GENOMIC DNA]</scope>
    <source>
        <strain evidence="10">ATCC 22294 / BCRC 22015 / CBS 2517 / CECT 1963 / NBRC 1671 / NRRL Y-8276</strain>
    </source>
</reference>
<keyword evidence="6 8" id="KW-0472">Membrane</keyword>
<gene>
    <name evidence="9" type="primary">KAFR0G01110</name>
    <name evidence="9" type="ORF">KAFR_0G01110</name>
</gene>
<evidence type="ECO:0000256" key="3">
    <source>
        <dbReference type="ARBA" id="ARBA00022692"/>
    </source>
</evidence>
<evidence type="ECO:0000256" key="7">
    <source>
        <dbReference type="ARBA" id="ARBA00025800"/>
    </source>
</evidence>
<dbReference type="KEGG" id="kaf:KAFR_0G01110"/>
<dbReference type="OrthoDB" id="660759at2759"/>
<dbReference type="GO" id="GO:0015031">
    <property type="term" value="P:protein transport"/>
    <property type="evidence" value="ECO:0007669"/>
    <property type="project" value="UniProtKB-KW"/>
</dbReference>
<evidence type="ECO:0000313" key="9">
    <source>
        <dbReference type="EMBL" id="CCF59144.1"/>
    </source>
</evidence>
<evidence type="ECO:0000256" key="6">
    <source>
        <dbReference type="ARBA" id="ARBA00023136"/>
    </source>
</evidence>
<protein>
    <recommendedName>
        <fullName evidence="8">Protein transport protein SFT2</fullName>
    </recommendedName>
</protein>
<dbReference type="GO" id="GO:0000138">
    <property type="term" value="C:Golgi trans cisterna"/>
    <property type="evidence" value="ECO:0007669"/>
    <property type="project" value="EnsemblFungi"/>
</dbReference>
<feature type="transmembrane region" description="Helical" evidence="8">
    <location>
        <begin position="145"/>
        <end position="163"/>
    </location>
</feature>